<dbReference type="NCBIfam" id="NF004846">
    <property type="entry name" value="PRK06197.1"/>
    <property type="match status" value="1"/>
</dbReference>
<dbReference type="Gene3D" id="3.40.50.720">
    <property type="entry name" value="NAD(P)-binding Rossmann-like Domain"/>
    <property type="match status" value="1"/>
</dbReference>
<name>A0A7W9F327_9SPHN</name>
<dbReference type="InterPro" id="IPR002347">
    <property type="entry name" value="SDR_fam"/>
</dbReference>
<evidence type="ECO:0000313" key="3">
    <source>
        <dbReference type="EMBL" id="MBB5729065.1"/>
    </source>
</evidence>
<organism evidence="3 4">
    <name type="scientific">Sphingomonas prati</name>
    <dbReference type="NCBI Taxonomy" id="1843237"/>
    <lineage>
        <taxon>Bacteria</taxon>
        <taxon>Pseudomonadati</taxon>
        <taxon>Pseudomonadota</taxon>
        <taxon>Alphaproteobacteria</taxon>
        <taxon>Sphingomonadales</taxon>
        <taxon>Sphingomonadaceae</taxon>
        <taxon>Sphingomonas</taxon>
    </lineage>
</organism>
<dbReference type="PANTHER" id="PTHR43157:SF31">
    <property type="entry name" value="PHOSPHATIDYLINOSITOL-GLYCAN BIOSYNTHESIS CLASS F PROTEIN"/>
    <property type="match status" value="1"/>
</dbReference>
<accession>A0A7W9F327</accession>
<protein>
    <submittedName>
        <fullName evidence="3">NAD(P)-dependent dehydrogenase (Short-subunit alcohol dehydrogenase family)</fullName>
    </submittedName>
</protein>
<keyword evidence="1" id="KW-0560">Oxidoreductase</keyword>
<gene>
    <name evidence="3" type="ORF">FHS99_001543</name>
</gene>
<keyword evidence="4" id="KW-1185">Reference proteome</keyword>
<dbReference type="NCBIfam" id="NF004513">
    <property type="entry name" value="PRK05854.1"/>
    <property type="match status" value="1"/>
</dbReference>
<sequence>MTHWTSSDIPPQNGRTAVITGTGGLGYQDALMLARAGGDIILAGRDAHKGADAVDRIRSKVTAARIRFVRLDLANLASVASFAERLGKQQDRVDLLINNAGVMVPPRRQVTADGFELQFGTNHLGHFALTAQLLPLLRKGRNARVISLSSVAAPSGAIDFANLNAEQSYKAMPAYSQSKLACLMFAFELQRRSEAGGWGITSIAAHPGVSRTDLLHNGPGRWSVHGLARSLLPFLFQPAAQGALPTLFAATSDRAKAGGYYGPDRMGETRGYPTEAGIPPQALDEAVASRLWDVSEALTGVRFAQGTVEPQLRLPAADPYSAAA</sequence>
<comment type="caution">
    <text evidence="3">The sequence shown here is derived from an EMBL/GenBank/DDBJ whole genome shotgun (WGS) entry which is preliminary data.</text>
</comment>
<comment type="similarity">
    <text evidence="2">Belongs to the short-chain dehydrogenases/reductases (SDR) family.</text>
</comment>
<evidence type="ECO:0000313" key="4">
    <source>
        <dbReference type="Proteomes" id="UP000546701"/>
    </source>
</evidence>
<dbReference type="OrthoDB" id="109589at2"/>
<dbReference type="GO" id="GO:0016491">
    <property type="term" value="F:oxidoreductase activity"/>
    <property type="evidence" value="ECO:0007669"/>
    <property type="project" value="UniProtKB-KW"/>
</dbReference>
<dbReference type="Proteomes" id="UP000546701">
    <property type="component" value="Unassembled WGS sequence"/>
</dbReference>
<reference evidence="3 4" key="1">
    <citation type="submission" date="2020-08" db="EMBL/GenBank/DDBJ databases">
        <title>Genomic Encyclopedia of Type Strains, Phase IV (KMG-IV): sequencing the most valuable type-strain genomes for metagenomic binning, comparative biology and taxonomic classification.</title>
        <authorList>
            <person name="Goeker M."/>
        </authorList>
    </citation>
    <scope>NUCLEOTIDE SEQUENCE [LARGE SCALE GENOMIC DNA]</scope>
    <source>
        <strain evidence="3 4">DSM 103336</strain>
    </source>
</reference>
<dbReference type="CDD" id="cd05327">
    <property type="entry name" value="retinol-DH_like_SDR_c_like"/>
    <property type="match status" value="1"/>
</dbReference>
<dbReference type="PANTHER" id="PTHR43157">
    <property type="entry name" value="PHOSPHATIDYLINOSITOL-GLYCAN BIOSYNTHESIS CLASS F PROTEIN-RELATED"/>
    <property type="match status" value="1"/>
</dbReference>
<dbReference type="PRINTS" id="PR00081">
    <property type="entry name" value="GDHRDH"/>
</dbReference>
<evidence type="ECO:0000256" key="2">
    <source>
        <dbReference type="RuleBase" id="RU000363"/>
    </source>
</evidence>
<proteinExistence type="inferred from homology"/>
<dbReference type="Pfam" id="PF00106">
    <property type="entry name" value="adh_short"/>
    <property type="match status" value="1"/>
</dbReference>
<dbReference type="SUPFAM" id="SSF51735">
    <property type="entry name" value="NAD(P)-binding Rossmann-fold domains"/>
    <property type="match status" value="1"/>
</dbReference>
<evidence type="ECO:0000256" key="1">
    <source>
        <dbReference type="ARBA" id="ARBA00023002"/>
    </source>
</evidence>
<dbReference type="EMBL" id="JACIJR010000003">
    <property type="protein sequence ID" value="MBB5729065.1"/>
    <property type="molecule type" value="Genomic_DNA"/>
</dbReference>
<dbReference type="RefSeq" id="WP_157176810.1">
    <property type="nucleotide sequence ID" value="NZ_BMJP01000002.1"/>
</dbReference>
<dbReference type="AlphaFoldDB" id="A0A7W9F327"/>
<dbReference type="PRINTS" id="PR00080">
    <property type="entry name" value="SDRFAMILY"/>
</dbReference>
<dbReference type="InterPro" id="IPR036291">
    <property type="entry name" value="NAD(P)-bd_dom_sf"/>
</dbReference>